<keyword evidence="3" id="KW-0121">Carboxypeptidase</keyword>
<dbReference type="Gene3D" id="3.50.80.20">
    <property type="entry name" value="D-Ala-D-Ala carboxypeptidase C, peptidase S13"/>
    <property type="match status" value="1"/>
</dbReference>
<sequence>MRLNIAAFLVIFFCSTVSIFAQTKKEKLESSFNQLLNDPQVKYALASFCVLNAETGEIVYAKNENIGLATASTLKTIVAATAYHILGKDYTYKTTLSYSGSISADGTLNGDIYIQGSGDPSLGSWRYEQTKESVVLKNFISAINAAGIKSIKGRIIGDASKWPTQSTPEGWIWSDIGNYYGASATGLNWRENQFDIKLLPGSKSGDPVKVLKTVPENSYLKIHNELTTGAAGTGDNAYVYLAPYTNEGYMRGTWGIGITKSAISASIPDPAFEAAFRLQDTLSKLNITVSEAPTTTRLLMQEGKKLPSTLNLITTHSSPKLSDLAYWYLNKSINLYGEAFIKTIAAEKGKVANTKNGATELIKFWKNKGYDENALNIIDGSGLAPANRVTTLAMAKILFEVQKESWYSDFIKGFPTNNGMKLKSGNISDVQGYAGYHTDAQGKKFVVVINVNNYNGSGISRKIFQALNALK</sequence>
<dbReference type="InterPro" id="IPR000667">
    <property type="entry name" value="Peptidase_S13"/>
</dbReference>
<dbReference type="RefSeq" id="WP_330144932.1">
    <property type="nucleotide sequence ID" value="NZ_JAZDQU010000001.1"/>
</dbReference>
<dbReference type="GO" id="GO:0009002">
    <property type="term" value="F:serine-type D-Ala-D-Ala carboxypeptidase activity"/>
    <property type="evidence" value="ECO:0007669"/>
    <property type="project" value="UniProtKB-EC"/>
</dbReference>
<name>A0ABU7H0G4_9SPHI</name>
<dbReference type="SUPFAM" id="SSF56601">
    <property type="entry name" value="beta-lactamase/transpeptidase-like"/>
    <property type="match status" value="1"/>
</dbReference>
<organism evidence="3 4">
    <name type="scientific">Pedobacter flavus</name>
    <dbReference type="NCBI Taxonomy" id="3113906"/>
    <lineage>
        <taxon>Bacteria</taxon>
        <taxon>Pseudomonadati</taxon>
        <taxon>Bacteroidota</taxon>
        <taxon>Sphingobacteriia</taxon>
        <taxon>Sphingobacteriales</taxon>
        <taxon>Sphingobacteriaceae</taxon>
        <taxon>Pedobacter</taxon>
    </lineage>
</organism>
<dbReference type="PANTHER" id="PTHR30023">
    <property type="entry name" value="D-ALANYL-D-ALANINE CARBOXYPEPTIDASE"/>
    <property type="match status" value="1"/>
</dbReference>
<evidence type="ECO:0000313" key="4">
    <source>
        <dbReference type="Proteomes" id="UP001337681"/>
    </source>
</evidence>
<protein>
    <submittedName>
        <fullName evidence="3">D-alanyl-D-alanine carboxypeptidase/D-alanyl-D-alanine-endopeptidase</fullName>
        <ecNumber evidence="3">3.4.16.4</ecNumber>
    </submittedName>
</protein>
<proteinExistence type="inferred from homology"/>
<dbReference type="Pfam" id="PF02113">
    <property type="entry name" value="Peptidase_S13"/>
    <property type="match status" value="1"/>
</dbReference>
<dbReference type="Proteomes" id="UP001337681">
    <property type="component" value="Unassembled WGS sequence"/>
</dbReference>
<comment type="similarity">
    <text evidence="1">Belongs to the peptidase S13 family.</text>
</comment>
<dbReference type="EC" id="3.4.16.4" evidence="3"/>
<dbReference type="PRINTS" id="PR00922">
    <property type="entry name" value="DADACBPTASE3"/>
</dbReference>
<dbReference type="EMBL" id="JAZDQU010000001">
    <property type="protein sequence ID" value="MEE1884011.1"/>
    <property type="molecule type" value="Genomic_DNA"/>
</dbReference>
<keyword evidence="4" id="KW-1185">Reference proteome</keyword>
<dbReference type="PANTHER" id="PTHR30023:SF0">
    <property type="entry name" value="PENICILLIN-SENSITIVE CARBOXYPEPTIDASE A"/>
    <property type="match status" value="1"/>
</dbReference>
<evidence type="ECO:0000313" key="3">
    <source>
        <dbReference type="EMBL" id="MEE1884011.1"/>
    </source>
</evidence>
<dbReference type="Gene3D" id="3.40.710.10">
    <property type="entry name" value="DD-peptidase/beta-lactamase superfamily"/>
    <property type="match status" value="1"/>
</dbReference>
<dbReference type="NCBIfam" id="TIGR00666">
    <property type="entry name" value="PBP4"/>
    <property type="match status" value="1"/>
</dbReference>
<evidence type="ECO:0000256" key="1">
    <source>
        <dbReference type="ARBA" id="ARBA00006096"/>
    </source>
</evidence>
<reference evidence="3 4" key="1">
    <citation type="submission" date="2024-01" db="EMBL/GenBank/DDBJ databases">
        <title>Pedobacter sp. nov., isolated from oil-contaminated soil.</title>
        <authorList>
            <person name="Le N.T.T."/>
        </authorList>
    </citation>
    <scope>NUCLEOTIDE SEQUENCE [LARGE SCALE GENOMIC DNA]</scope>
    <source>
        <strain evidence="3 4">VNH31</strain>
    </source>
</reference>
<accession>A0ABU7H0G4</accession>
<keyword evidence="2 3" id="KW-0378">Hydrolase</keyword>
<gene>
    <name evidence="3" type="primary">dacB</name>
    <name evidence="3" type="ORF">VRU49_01145</name>
</gene>
<evidence type="ECO:0000256" key="2">
    <source>
        <dbReference type="ARBA" id="ARBA00022801"/>
    </source>
</evidence>
<comment type="caution">
    <text evidence="3">The sequence shown here is derived from an EMBL/GenBank/DDBJ whole genome shotgun (WGS) entry which is preliminary data.</text>
</comment>
<keyword evidence="3" id="KW-0645">Protease</keyword>
<dbReference type="InterPro" id="IPR012338">
    <property type="entry name" value="Beta-lactam/transpept-like"/>
</dbReference>